<dbReference type="Pfam" id="PF05368">
    <property type="entry name" value="NmrA"/>
    <property type="match status" value="1"/>
</dbReference>
<comment type="caution">
    <text evidence="2">The sequence shown here is derived from an EMBL/GenBank/DDBJ whole genome shotgun (WGS) entry which is preliminary data.</text>
</comment>
<protein>
    <submittedName>
        <fullName evidence="2">NADPH:quinone oxidoreductase 2</fullName>
    </submittedName>
</protein>
<dbReference type="CDD" id="cd05269">
    <property type="entry name" value="TMR_SDR_a"/>
    <property type="match status" value="1"/>
</dbReference>
<reference evidence="2 3" key="1">
    <citation type="journal article" date="2013" name="Genome Announc.">
        <title>Draft Genome Sequence of Psychrobacter aquaticus Strain CMS 56T, Isolated from a Cyanobacterial Mat Sample Collected from Water Bodies in the McMurdo Dry Valley Region of Antarctica.</title>
        <authorList>
            <person name="Reddy G.S."/>
            <person name="Ara S."/>
            <person name="Singh A."/>
            <person name="Kumar Pinnaka A."/>
            <person name="Shivaji S."/>
        </authorList>
    </citation>
    <scope>NUCLEOTIDE SEQUENCE [LARGE SCALE GENOMIC DNA]</scope>
    <source>
        <strain evidence="2 3">CMS 56</strain>
    </source>
</reference>
<keyword evidence="3" id="KW-1185">Reference proteome</keyword>
<dbReference type="OrthoDB" id="5510591at2"/>
<dbReference type="InterPro" id="IPR052718">
    <property type="entry name" value="NmrA-type_oxidoreductase"/>
</dbReference>
<organism evidence="2 3">
    <name type="scientific">Psychrobacter aquaticus CMS 56</name>
    <dbReference type="NCBI Taxonomy" id="1354303"/>
    <lineage>
        <taxon>Bacteria</taxon>
        <taxon>Pseudomonadati</taxon>
        <taxon>Pseudomonadota</taxon>
        <taxon>Gammaproteobacteria</taxon>
        <taxon>Moraxellales</taxon>
        <taxon>Moraxellaceae</taxon>
        <taxon>Psychrobacter</taxon>
    </lineage>
</organism>
<dbReference type="Proteomes" id="UP000016761">
    <property type="component" value="Unassembled WGS sequence"/>
</dbReference>
<evidence type="ECO:0000313" key="3">
    <source>
        <dbReference type="Proteomes" id="UP000016761"/>
    </source>
</evidence>
<dbReference type="PANTHER" id="PTHR47129">
    <property type="entry name" value="QUINONE OXIDOREDUCTASE 2"/>
    <property type="match status" value="1"/>
</dbReference>
<dbReference type="RefSeq" id="WP_021813246.1">
    <property type="nucleotide sequence ID" value="NZ_AUSW01000013.1"/>
</dbReference>
<proteinExistence type="predicted"/>
<gene>
    <name evidence="2" type="ORF">M917_0582</name>
</gene>
<feature type="domain" description="NmrA-like" evidence="1">
    <location>
        <begin position="2"/>
        <end position="248"/>
    </location>
</feature>
<dbReference type="PANTHER" id="PTHR47129:SF1">
    <property type="entry name" value="NMRA-LIKE DOMAIN-CONTAINING PROTEIN"/>
    <property type="match status" value="1"/>
</dbReference>
<dbReference type="SUPFAM" id="SSF51735">
    <property type="entry name" value="NAD(P)-binding Rossmann-fold domains"/>
    <property type="match status" value="1"/>
</dbReference>
<dbReference type="InterPro" id="IPR036291">
    <property type="entry name" value="NAD(P)-bd_dom_sf"/>
</dbReference>
<dbReference type="STRING" id="1354303.M917_0582"/>
<dbReference type="Gene3D" id="3.90.25.10">
    <property type="entry name" value="UDP-galactose 4-epimerase, domain 1"/>
    <property type="match status" value="1"/>
</dbReference>
<name>U4T8Y3_9GAMM</name>
<dbReference type="AlphaFoldDB" id="U4T8Y3"/>
<evidence type="ECO:0000259" key="1">
    <source>
        <dbReference type="Pfam" id="PF05368"/>
    </source>
</evidence>
<sequence>MILVTGASGHLGRLVIEHLIKRGTPAEQIVAAVRTPEKVRDLAEQGVIVRKAGYENIDTLNAAMADVKRVVLVSSSEVGQRTAQHKNVIQAAKSASVELLAYTSILDADHSSLQLAAEHVETEQALAASSVPYVLLRNGWYSENYTENINTALEHGAVLGSAGQGKYATATRSNYAEAAAVVINAENQAGKVYELAGDQAFTLEQYAQTVSDISGKPVVYQDLPEAEYVKVLVDAGVPEGFATVLADADAGAAKGGLFNDSQTLSALIGHPTTPIEDSIKAAL</sequence>
<dbReference type="PATRIC" id="fig|1354303.4.peg.573"/>
<dbReference type="Gene3D" id="3.40.50.720">
    <property type="entry name" value="NAD(P)-binding Rossmann-like Domain"/>
    <property type="match status" value="1"/>
</dbReference>
<dbReference type="EMBL" id="AUSW01000013">
    <property type="protein sequence ID" value="ERL56556.1"/>
    <property type="molecule type" value="Genomic_DNA"/>
</dbReference>
<dbReference type="InterPro" id="IPR008030">
    <property type="entry name" value="NmrA-like"/>
</dbReference>
<evidence type="ECO:0000313" key="2">
    <source>
        <dbReference type="EMBL" id="ERL56556.1"/>
    </source>
</evidence>
<dbReference type="eggNOG" id="COG0702">
    <property type="taxonomic scope" value="Bacteria"/>
</dbReference>
<accession>U4T8Y3</accession>